<dbReference type="GO" id="GO:0005615">
    <property type="term" value="C:extracellular space"/>
    <property type="evidence" value="ECO:0007669"/>
    <property type="project" value="InterPro"/>
</dbReference>
<dbReference type="EMBL" id="FQWZ01000001">
    <property type="protein sequence ID" value="SHG52064.1"/>
    <property type="molecule type" value="Genomic_DNA"/>
</dbReference>
<dbReference type="InterPro" id="IPR001842">
    <property type="entry name" value="Peptidase_M36"/>
</dbReference>
<reference evidence="4 5" key="1">
    <citation type="submission" date="2016-11" db="EMBL/GenBank/DDBJ databases">
        <authorList>
            <person name="Jaros S."/>
            <person name="Januszkiewicz K."/>
            <person name="Wedrychowicz H."/>
        </authorList>
    </citation>
    <scope>NUCLEOTIDE SEQUENCE [LARGE SCALE GENOMIC DNA]</scope>
    <source>
        <strain evidence="4 5">CGMCC 1.7049</strain>
    </source>
</reference>
<dbReference type="Gene3D" id="2.60.40.10">
    <property type="entry name" value="Immunoglobulins"/>
    <property type="match status" value="8"/>
</dbReference>
<evidence type="ECO:0000256" key="1">
    <source>
        <dbReference type="SAM" id="MobiDB-lite"/>
    </source>
</evidence>
<dbReference type="SUPFAM" id="SSF52025">
    <property type="entry name" value="PA domain"/>
    <property type="match status" value="1"/>
</dbReference>
<feature type="signal peptide" evidence="2">
    <location>
        <begin position="1"/>
        <end position="21"/>
    </location>
</feature>
<accession>A0A1M5KGI9</accession>
<feature type="domain" description="PKD" evidence="3">
    <location>
        <begin position="1404"/>
        <end position="1495"/>
    </location>
</feature>
<organism evidence="4 5">
    <name type="scientific">Hydrocarboniphaga daqingensis</name>
    <dbReference type="NCBI Taxonomy" id="490188"/>
    <lineage>
        <taxon>Bacteria</taxon>
        <taxon>Pseudomonadati</taxon>
        <taxon>Pseudomonadota</taxon>
        <taxon>Gammaproteobacteria</taxon>
        <taxon>Nevskiales</taxon>
        <taxon>Nevskiaceae</taxon>
        <taxon>Hydrocarboniphaga</taxon>
    </lineage>
</organism>
<name>A0A1M5KGI9_9GAMM</name>
<dbReference type="InterPro" id="IPR035986">
    <property type="entry name" value="PKD_dom_sf"/>
</dbReference>
<dbReference type="Gene3D" id="3.50.30.30">
    <property type="match status" value="1"/>
</dbReference>
<dbReference type="InterPro" id="IPR027268">
    <property type="entry name" value="Peptidase_M4/M1_CTD_sf"/>
</dbReference>
<dbReference type="RefSeq" id="WP_072893589.1">
    <property type="nucleotide sequence ID" value="NZ_FQWZ01000001.1"/>
</dbReference>
<feature type="domain" description="PKD" evidence="3">
    <location>
        <begin position="1315"/>
        <end position="1406"/>
    </location>
</feature>
<dbReference type="Gene3D" id="1.10.390.10">
    <property type="entry name" value="Neutral Protease Domain 2"/>
    <property type="match status" value="1"/>
</dbReference>
<gene>
    <name evidence="4" type="ORF">SAMN04488068_0560</name>
</gene>
<dbReference type="STRING" id="490188.SAMN04488068_0560"/>
<feature type="domain" description="PKD" evidence="3">
    <location>
        <begin position="1671"/>
        <end position="1764"/>
    </location>
</feature>
<dbReference type="Gene3D" id="2.60.120.260">
    <property type="entry name" value="Galactose-binding domain-like"/>
    <property type="match status" value="1"/>
</dbReference>
<dbReference type="PANTHER" id="PTHR46182">
    <property type="entry name" value="FI19480P1"/>
    <property type="match status" value="1"/>
</dbReference>
<dbReference type="CDD" id="cd04818">
    <property type="entry name" value="PA_subtilisin_1"/>
    <property type="match status" value="1"/>
</dbReference>
<dbReference type="PROSITE" id="PS51257">
    <property type="entry name" value="PROKAR_LIPOPROTEIN"/>
    <property type="match status" value="1"/>
</dbReference>
<dbReference type="InterPro" id="IPR029865">
    <property type="entry name" value="KIAA0319-like"/>
</dbReference>
<feature type="compositionally biased region" description="Low complexity" evidence="1">
    <location>
        <begin position="1927"/>
        <end position="1938"/>
    </location>
</feature>
<keyword evidence="2" id="KW-0732">Signal</keyword>
<evidence type="ECO:0000313" key="5">
    <source>
        <dbReference type="Proteomes" id="UP000199758"/>
    </source>
</evidence>
<dbReference type="InterPro" id="IPR022409">
    <property type="entry name" value="PKD/Chitinase_dom"/>
</dbReference>
<dbReference type="PROSITE" id="PS50093">
    <property type="entry name" value="PKD"/>
    <property type="match status" value="5"/>
</dbReference>
<dbReference type="PANTHER" id="PTHR46182:SF2">
    <property type="entry name" value="FI19480P1"/>
    <property type="match status" value="1"/>
</dbReference>
<dbReference type="GO" id="GO:0004222">
    <property type="term" value="F:metalloendopeptidase activity"/>
    <property type="evidence" value="ECO:0007669"/>
    <property type="project" value="InterPro"/>
</dbReference>
<dbReference type="GO" id="GO:0016020">
    <property type="term" value="C:membrane"/>
    <property type="evidence" value="ECO:0007669"/>
    <property type="project" value="InterPro"/>
</dbReference>
<sequence length="1983" mass="203904">MHRRIAVAAAAGLFSCATAYAAQVPTGLQGPVNLDLSYPADEPASAQTGVDPALSARQKLVDSHRLRRGSNGSSFDRRLKTPSFLWAREGLVATAPMMLDRPSMIEAAGRDALAKEAFALGIDATTISQARLTQIHDTGRGPLIASFVQTVAGDEVFGRRLAVAMDARFNVIATSGYFLPMSQAARDQAASDPYSVTPQQAVSTAFADLGGTIASSQLTEVGSSGSYRYFAPAASNVDYHLVGNVRAKPVRFVIDDQVQTAYYLELSAATVDGYRDDQYAYVVSAVDGRVLFRRNMEQHESFGYQAMADSANINQPFDHPLGNQYLPVPSLDPKATYVRVPATSNLVTLQSSPLIASGDPWLAAGATVTSGNNVNAYLDLSSPDGFQPARGDLQPTVTGTRVFDYPVAVDTDPTTPAARAAAAVNLFYLNNWLHDAWYASGFDEASGNAQSQNYGRGGIGGDPILAQGQDYSGTNNANMSTPADGSSPRMQMYLFDGIFSGALTIVSPAIGDLAAAPATFGPKSFDLTQDVVAYLDDTAPTTDACTAATNAVALSGKIALIDRGNCDFTVKVGNAQAAGAAGVIMVNNVPGEAPFTFGAADTTITIPSLMTTFDDGLRVRDALASGPVTARLLRNASTPLDGTLDNGIIAHEFFHYVSNRLVNDGSGLSNTQGGSMGEGWSDVAALLLSVREEDRAVIGNDRYQGAYSLGYYVLNDAYFGIRRAPYSTQFAVNPLTFKYIENGVPLPTTAPLAFGSDGASNAEVHNAGEIWVAALWDAYASLLNDSRYTFAQARTRMQDYLIAGLKLTPTSPTFTEARDAILAAAIATDAQDFDLFNAAFARRGMGLYAVSAPRNSRSNAGVIESFVSQSAPPLTATARFDLSIQDANGSYCDTDSVLDAGESALLTVSMPIGTSGGLVDGTVATVSELGSGHLSFVDGNALSLLPDNAGNVVGSLRVKLGSGSAAPYSFPIEVALPELGPTVVAQFPSSTPAGDTLAPYYTATVNYDLVSFNRASDDIEQIQASANDWVISQTGVTPTIRIADFNSSFGTGSLWWAPSSDLQSESLLTSPPISVTALGNFSLSFDHYYAFSDSNGSVPPTGADGGVIEISVDGRPWVDVTTLATFTAGGYNGTLSTGSTSRAGYVGSNRQMTRATLDFGTSVAGSSIRLRFHQFSNAGVGNIGWLVDNAGVNSIAVPPFSSVATEDGVCVARPPYADAGADFSAPSFYADGSGPVVVTLQGKASDADGTSSLRYQWTQVSGIAVTLNNPTTLTPSFNAPVVTSNRQLVFQLTVSDGSSQSRDSVTVTITPSNQAPIANAGPDSSGFTGAPVALSGAGSSDPDGSISLYQWTQTAGPTVVLSGATSAAPQFTPSQAGVYGFTLTVTDNGGLTATDSVQVIVQAKPVANAGADATVLTGATVTLDGSGSSDADGSITRYAWTQAAGPSVAITNAGSAKATFKPTAAGTYGFTLMVTDNDGNSASDTLTITVVAAPVADAGSDATVAAGSLVTLDGSGSSDPDGSISQYQWTQSAGPTAVLSGANNVRAQFTPNQAGVYAFTLTVTDNDGYSSQDSVTVTVQAPPVANAGSNQSVYLGAQVLLDGSASRDPDGTIQRYSWTQIAGTAVTLSNAATATPSFTASLPGSFGFALTVTDNDGRTASSSVTVSVLTLPMADAGADQSLRAPTPVTLDGSRSSDADGDLLRYLWSQTAGTAVTLRDAATPRAQFDAVSGGEYQFALTVTDASGNVARDTVTISVLAPLVAPTAAAGSDARLVIGQTLTLDASTSIGGSSAISGYQWTQTAGPTASLSATDTAQISMTSDKPGIVSMLLTVTNAEGLSASDTVIVTVIAPPVVDTPDTLPATAGNSVALVGTASDVDGSIAGYSWRQVSGPTVALRDADTASASFTPSSAGTYVFELTVTDSDGLSTTSSTTVLVSPAPSNQDDGNSGSGGGGAFGSGSLLVLIGALALRRRYPARSATGR</sequence>
<evidence type="ECO:0000259" key="3">
    <source>
        <dbReference type="PROSITE" id="PS50093"/>
    </source>
</evidence>
<dbReference type="Proteomes" id="UP000199758">
    <property type="component" value="Unassembled WGS sequence"/>
</dbReference>
<protein>
    <submittedName>
        <fullName evidence="4">PKD repeat-containing protein</fullName>
    </submittedName>
</protein>
<evidence type="ECO:0000313" key="4">
    <source>
        <dbReference type="EMBL" id="SHG52064.1"/>
    </source>
</evidence>
<dbReference type="Gene3D" id="3.10.170.10">
    <property type="match status" value="1"/>
</dbReference>
<feature type="chain" id="PRO_5012702835" evidence="2">
    <location>
        <begin position="22"/>
        <end position="1983"/>
    </location>
</feature>
<dbReference type="SUPFAM" id="SSF49299">
    <property type="entry name" value="PKD domain"/>
    <property type="match status" value="7"/>
</dbReference>
<dbReference type="Pfam" id="PF22352">
    <property type="entry name" value="K319L-like_PKD"/>
    <property type="match status" value="8"/>
</dbReference>
<dbReference type="CDD" id="cd00146">
    <property type="entry name" value="PKD"/>
    <property type="match status" value="5"/>
</dbReference>
<feature type="region of interest" description="Disordered" evidence="1">
    <location>
        <begin position="1927"/>
        <end position="1954"/>
    </location>
</feature>
<dbReference type="InterPro" id="IPR046450">
    <property type="entry name" value="PA_dom_sf"/>
</dbReference>
<dbReference type="SUPFAM" id="SSF55486">
    <property type="entry name" value="Metalloproteases ('zincins'), catalytic domain"/>
    <property type="match status" value="1"/>
</dbReference>
<feature type="domain" description="PKD" evidence="3">
    <location>
        <begin position="1582"/>
        <end position="1673"/>
    </location>
</feature>
<proteinExistence type="predicted"/>
<dbReference type="InterPro" id="IPR006644">
    <property type="entry name" value="Cadg"/>
</dbReference>
<dbReference type="GO" id="GO:0031410">
    <property type="term" value="C:cytoplasmic vesicle"/>
    <property type="evidence" value="ECO:0007669"/>
    <property type="project" value="TreeGrafter"/>
</dbReference>
<evidence type="ECO:0000256" key="2">
    <source>
        <dbReference type="SAM" id="SignalP"/>
    </source>
</evidence>
<dbReference type="Pfam" id="PF02225">
    <property type="entry name" value="PA"/>
    <property type="match status" value="1"/>
</dbReference>
<keyword evidence="5" id="KW-1185">Reference proteome</keyword>
<dbReference type="InterPro" id="IPR003137">
    <property type="entry name" value="PA_domain"/>
</dbReference>
<feature type="domain" description="PKD" evidence="3">
    <location>
        <begin position="1493"/>
        <end position="1584"/>
    </location>
</feature>
<dbReference type="NCBIfam" id="NF038112">
    <property type="entry name" value="myxo_dep_M36"/>
    <property type="match status" value="1"/>
</dbReference>
<dbReference type="InterPro" id="IPR000601">
    <property type="entry name" value="PKD_dom"/>
</dbReference>
<dbReference type="InterPro" id="IPR013783">
    <property type="entry name" value="Ig-like_fold"/>
</dbReference>
<dbReference type="Pfam" id="PF02128">
    <property type="entry name" value="Peptidase_M36"/>
    <property type="match status" value="1"/>
</dbReference>
<dbReference type="SMART" id="SM00089">
    <property type="entry name" value="PKD"/>
    <property type="match status" value="7"/>
</dbReference>
<dbReference type="GO" id="GO:0008270">
    <property type="term" value="F:zinc ion binding"/>
    <property type="evidence" value="ECO:0007669"/>
    <property type="project" value="InterPro"/>
</dbReference>
<dbReference type="SMART" id="SM00736">
    <property type="entry name" value="CADG"/>
    <property type="match status" value="2"/>
</dbReference>